<evidence type="ECO:0000313" key="2">
    <source>
        <dbReference type="EMBL" id="KAF3438719.1"/>
    </source>
</evidence>
<protein>
    <submittedName>
        <fullName evidence="2">Uncharacterized protein</fullName>
    </submittedName>
</protein>
<dbReference type="GO" id="GO:0008017">
    <property type="term" value="F:microtubule binding"/>
    <property type="evidence" value="ECO:0007669"/>
    <property type="project" value="InterPro"/>
</dbReference>
<dbReference type="InterPro" id="IPR045882">
    <property type="entry name" value="GPT1/2"/>
</dbReference>
<dbReference type="PANTHER" id="PTHR33737">
    <property type="entry name" value="OS05G0121800 PROTEIN"/>
    <property type="match status" value="1"/>
</dbReference>
<evidence type="ECO:0000256" key="1">
    <source>
        <dbReference type="SAM" id="MobiDB-lite"/>
    </source>
</evidence>
<evidence type="ECO:0000313" key="3">
    <source>
        <dbReference type="Proteomes" id="UP000796880"/>
    </source>
</evidence>
<feature type="region of interest" description="Disordered" evidence="1">
    <location>
        <begin position="207"/>
        <end position="226"/>
    </location>
</feature>
<name>A0A8K0E2S4_9ROSA</name>
<dbReference type="EMBL" id="VOIH02000009">
    <property type="protein sequence ID" value="KAF3438719.1"/>
    <property type="molecule type" value="Genomic_DNA"/>
</dbReference>
<organism evidence="2 3">
    <name type="scientific">Rhamnella rubrinervis</name>
    <dbReference type="NCBI Taxonomy" id="2594499"/>
    <lineage>
        <taxon>Eukaryota</taxon>
        <taxon>Viridiplantae</taxon>
        <taxon>Streptophyta</taxon>
        <taxon>Embryophyta</taxon>
        <taxon>Tracheophyta</taxon>
        <taxon>Spermatophyta</taxon>
        <taxon>Magnoliopsida</taxon>
        <taxon>eudicotyledons</taxon>
        <taxon>Gunneridae</taxon>
        <taxon>Pentapetalae</taxon>
        <taxon>rosids</taxon>
        <taxon>fabids</taxon>
        <taxon>Rosales</taxon>
        <taxon>Rhamnaceae</taxon>
        <taxon>rhamnoid group</taxon>
        <taxon>Rhamneae</taxon>
        <taxon>Rhamnella</taxon>
    </lineage>
</organism>
<dbReference type="PANTHER" id="PTHR33737:SF19">
    <property type="entry name" value="BNAA10G12980D PROTEIN"/>
    <property type="match status" value="1"/>
</dbReference>
<dbReference type="OrthoDB" id="1931260at2759"/>
<accession>A0A8K0E2S4</accession>
<feature type="region of interest" description="Disordered" evidence="1">
    <location>
        <begin position="147"/>
        <end position="189"/>
    </location>
</feature>
<comment type="caution">
    <text evidence="2">The sequence shown here is derived from an EMBL/GenBank/DDBJ whole genome shotgun (WGS) entry which is preliminary data.</text>
</comment>
<dbReference type="AlphaFoldDB" id="A0A8K0E2S4"/>
<reference evidence="2" key="1">
    <citation type="submission" date="2020-03" db="EMBL/GenBank/DDBJ databases">
        <title>A high-quality chromosome-level genome assembly of a woody plant with both climbing and erect habits, Rhamnella rubrinervis.</title>
        <authorList>
            <person name="Lu Z."/>
            <person name="Yang Y."/>
            <person name="Zhu X."/>
            <person name="Sun Y."/>
        </authorList>
    </citation>
    <scope>NUCLEOTIDE SEQUENCE</scope>
    <source>
        <strain evidence="2">BYM</strain>
        <tissue evidence="2">Leaf</tissue>
    </source>
</reference>
<proteinExistence type="predicted"/>
<dbReference type="Proteomes" id="UP000796880">
    <property type="component" value="Unassembled WGS sequence"/>
</dbReference>
<sequence>MESDLIEVAGEDDSLLQQIPNDDVSSRNTNNNHPMYSDYFLCSPSMFPDPNQLLVRVSGMMVNEDIDKTSSSWKENINANKAEAPKLSVERQQMKRKKGVLNPAELSMISGNSSKSSGNMLSVIEEEGPQCTSDSSDLQVLEENLFKELPATTPNKDRNATGDLLPKHRSSPRSDARSANLNTAKDSKVSKLPVVKPDIGTVSRTAKSVIPSASASKRSQITQPETNIQKSTALKGSSNYTKNVLNNAKPKPGGKSLTSKTTIAQARRNVASSAKCLSTNLKSSLITEANNSLDVTSNTPVLCTTANSQTIGFEDAISISWILWSAWSSKSCSWVETPLATGRIPKVVNDGAAAGKNKVSCSNSGCSVPSIVDPSLHEKMESVSRGTNVQKVEKKVQYDHNSSESMKDNQMLHSDVDMDQQFRNDKIFDVDQSNESQMLHSSNKDLFNKCRGPEELHPTVVNIYSKAQDSSTGEIENSCASTHLRFMEKEKDDTRAVDEGVQNHVLLFLRKGSKDDVSNLDDCLVTANSFYIEEPKEKSVLQHVESAEPDGTVTYNDQMECQNLEDTTVDSKPVVDNYKLSYQFQHDIEHHDLPTFMELENMHEDQLIGAVRAKDVEVTCPKSGHFNGSQLDGPIFTAESKVAVEVDWNILMVYLCSSHIPPSAVNNQYSADSDKENKQSGYCEIEKSGDGIEQVSQDNIPGFCLNATLFANKSEEFREENVFESAFKQCDGLGNEPERYSGCAQASSLVQDGCLDVNRKDEYLQMEIAVTGSIEIEPSVDNLQCYTHSRHENEVSSQAAPLESDLSEKVNNNQISRDPLACNSMSFSFDEELGSSNIRDETSSSGSALQSNNAKVLGDEILPSEAENTLAHNSRTLNSELQHELENTIPTDKIDARTKLEKYGNEKKQDTLSIKPPLDAAPFSDEWLAAFEAAGEEILTIKVALYNIHRQTNLNRTGSMVTGNICVLDTPFVHC</sequence>
<gene>
    <name evidence="2" type="ORF">FNV43_RR21483</name>
</gene>
<keyword evidence="3" id="KW-1185">Reference proteome</keyword>